<keyword evidence="1" id="KW-1133">Transmembrane helix</keyword>
<keyword evidence="3" id="KW-1185">Reference proteome</keyword>
<feature type="transmembrane region" description="Helical" evidence="1">
    <location>
        <begin position="95"/>
        <end position="117"/>
    </location>
</feature>
<dbReference type="InterPro" id="IPR010540">
    <property type="entry name" value="CmpB_TMEM229"/>
</dbReference>
<reference evidence="2" key="1">
    <citation type="submission" date="2020-08" db="EMBL/GenBank/DDBJ databases">
        <title>Genome public.</title>
        <authorList>
            <person name="Liu C."/>
            <person name="Sun Q."/>
        </authorList>
    </citation>
    <scope>NUCLEOTIDE SEQUENCE</scope>
    <source>
        <strain evidence="2">NSJ-44</strain>
    </source>
</reference>
<evidence type="ECO:0000256" key="1">
    <source>
        <dbReference type="SAM" id="Phobius"/>
    </source>
</evidence>
<comment type="caution">
    <text evidence="2">The sequence shown here is derived from an EMBL/GenBank/DDBJ whole genome shotgun (WGS) entry which is preliminary data.</text>
</comment>
<dbReference type="Pfam" id="PF06541">
    <property type="entry name" value="ABC_trans_CmpB"/>
    <property type="match status" value="1"/>
</dbReference>
<protein>
    <submittedName>
        <fullName evidence="2">Uncharacterized protein</fullName>
    </submittedName>
</protein>
<gene>
    <name evidence="2" type="ORF">H8699_05170</name>
</gene>
<keyword evidence="1" id="KW-0472">Membrane</keyword>
<dbReference type="EMBL" id="JACRSO010000002">
    <property type="protein sequence ID" value="MBC8528819.1"/>
    <property type="molecule type" value="Genomic_DNA"/>
</dbReference>
<dbReference type="Proteomes" id="UP000654279">
    <property type="component" value="Unassembled WGS sequence"/>
</dbReference>
<evidence type="ECO:0000313" key="2">
    <source>
        <dbReference type="EMBL" id="MBC8528819.1"/>
    </source>
</evidence>
<dbReference type="RefSeq" id="WP_249284778.1">
    <property type="nucleotide sequence ID" value="NZ_JACRSO010000002.1"/>
</dbReference>
<organism evidence="2 3">
    <name type="scientific">Luoshenia tenuis</name>
    <dbReference type="NCBI Taxonomy" id="2763654"/>
    <lineage>
        <taxon>Bacteria</taxon>
        <taxon>Bacillati</taxon>
        <taxon>Bacillota</taxon>
        <taxon>Clostridia</taxon>
        <taxon>Christensenellales</taxon>
        <taxon>Christensenellaceae</taxon>
        <taxon>Luoshenia</taxon>
    </lineage>
</organism>
<keyword evidence="1" id="KW-0812">Transmembrane</keyword>
<feature type="transmembrane region" description="Helical" evidence="1">
    <location>
        <begin position="9"/>
        <end position="26"/>
    </location>
</feature>
<proteinExistence type="predicted"/>
<evidence type="ECO:0000313" key="3">
    <source>
        <dbReference type="Proteomes" id="UP000654279"/>
    </source>
</evidence>
<dbReference type="AlphaFoldDB" id="A0A926CZK1"/>
<name>A0A926CZK1_9FIRM</name>
<feature type="transmembrane region" description="Helical" evidence="1">
    <location>
        <begin position="57"/>
        <end position="75"/>
    </location>
</feature>
<sequence>MSSPRGKNLAIFGLGAMGYSLLELAWRKRTHWTMALTGGACLVALCKVNQKMGKRKVLAKSLAGAGCITAVEFAVGCVVNKKLNMGVWDYSDKRFNLLGQICPLYTLYWFLLCIPLCPISQKLNQMK</sequence>
<accession>A0A926CZK1</accession>